<dbReference type="Proteomes" id="UP000677537">
    <property type="component" value="Unassembled WGS sequence"/>
</dbReference>
<dbReference type="CDD" id="cd03194">
    <property type="entry name" value="GST_C_3"/>
    <property type="match status" value="1"/>
</dbReference>
<dbReference type="GO" id="GO:0006749">
    <property type="term" value="P:glutathione metabolic process"/>
    <property type="evidence" value="ECO:0007669"/>
    <property type="project" value="TreeGrafter"/>
</dbReference>
<accession>A0A940S523</accession>
<dbReference type="PROSITE" id="PS50404">
    <property type="entry name" value="GST_NTER"/>
    <property type="match status" value="1"/>
</dbReference>
<dbReference type="Gene3D" id="3.40.30.10">
    <property type="entry name" value="Glutaredoxin"/>
    <property type="match status" value="1"/>
</dbReference>
<keyword evidence="3" id="KW-1185">Reference proteome</keyword>
<dbReference type="Gene3D" id="1.20.1050.10">
    <property type="match status" value="1"/>
</dbReference>
<reference evidence="2" key="1">
    <citation type="submission" date="2021-03" db="EMBL/GenBank/DDBJ databases">
        <authorList>
            <person name="So Y."/>
        </authorList>
    </citation>
    <scope>NUCLEOTIDE SEQUENCE</scope>
    <source>
        <strain evidence="2">SG15</strain>
    </source>
</reference>
<sequence>MDRPRLLISSRNYSSWSLRGFLLCHLAGLKVEVEAVNLDDPAVRAELLLQSSSIRIPCLLMDGLRIWDTTAIAETLNERFPEARMLPADPAARARCRSIAGEMHAGFQALRASLPMNLRAHRPGFRIWSGPRADIERILSIWRECQGHWGGPWLMGQHPTVADAMYAPVVTRFLTYDVRLDGAPGAYARTIMEWAPMAEWVAAAQEEPEPPIHELEVDAEF</sequence>
<dbReference type="SUPFAM" id="SSF47616">
    <property type="entry name" value="GST C-terminal domain-like"/>
    <property type="match status" value="1"/>
</dbReference>
<evidence type="ECO:0000259" key="1">
    <source>
        <dbReference type="PROSITE" id="PS50404"/>
    </source>
</evidence>
<dbReference type="PANTHER" id="PTHR42673:SF4">
    <property type="entry name" value="MALEYLACETOACETATE ISOMERASE"/>
    <property type="match status" value="1"/>
</dbReference>
<name>A0A940S523_9PROT</name>
<dbReference type="PANTHER" id="PTHR42673">
    <property type="entry name" value="MALEYLACETOACETATE ISOMERASE"/>
    <property type="match status" value="1"/>
</dbReference>
<comment type="caution">
    <text evidence="2">The sequence shown here is derived from an EMBL/GenBank/DDBJ whole genome shotgun (WGS) entry which is preliminary data.</text>
</comment>
<dbReference type="InterPro" id="IPR004045">
    <property type="entry name" value="Glutathione_S-Trfase_N"/>
</dbReference>
<dbReference type="InterPro" id="IPR036249">
    <property type="entry name" value="Thioredoxin-like_sf"/>
</dbReference>
<feature type="domain" description="GST N-terminal" evidence="1">
    <location>
        <begin position="4"/>
        <end position="84"/>
    </location>
</feature>
<dbReference type="GO" id="GO:0004364">
    <property type="term" value="F:glutathione transferase activity"/>
    <property type="evidence" value="ECO:0007669"/>
    <property type="project" value="TreeGrafter"/>
</dbReference>
<proteinExistence type="predicted"/>
<dbReference type="EMBL" id="JAGIZA010000003">
    <property type="protein sequence ID" value="MBP0492520.1"/>
    <property type="molecule type" value="Genomic_DNA"/>
</dbReference>
<dbReference type="SUPFAM" id="SSF52833">
    <property type="entry name" value="Thioredoxin-like"/>
    <property type="match status" value="1"/>
</dbReference>
<dbReference type="Pfam" id="PF13410">
    <property type="entry name" value="GST_C_2"/>
    <property type="match status" value="1"/>
</dbReference>
<protein>
    <submittedName>
        <fullName evidence="2">Glutathione S-transferase</fullName>
    </submittedName>
</protein>
<dbReference type="GO" id="GO:0006559">
    <property type="term" value="P:L-phenylalanine catabolic process"/>
    <property type="evidence" value="ECO:0007669"/>
    <property type="project" value="TreeGrafter"/>
</dbReference>
<gene>
    <name evidence="2" type="ORF">J5Y10_06985</name>
</gene>
<dbReference type="Pfam" id="PF13409">
    <property type="entry name" value="GST_N_2"/>
    <property type="match status" value="1"/>
</dbReference>
<evidence type="ECO:0000313" key="3">
    <source>
        <dbReference type="Proteomes" id="UP000677537"/>
    </source>
</evidence>
<organism evidence="2 3">
    <name type="scientific">Roseomonas indoligenes</name>
    <dbReference type="NCBI Taxonomy" id="2820811"/>
    <lineage>
        <taxon>Bacteria</taxon>
        <taxon>Pseudomonadati</taxon>
        <taxon>Pseudomonadota</taxon>
        <taxon>Alphaproteobacteria</taxon>
        <taxon>Acetobacterales</taxon>
        <taxon>Roseomonadaceae</taxon>
        <taxon>Roseomonas</taxon>
    </lineage>
</organism>
<dbReference type="GO" id="GO:0016034">
    <property type="term" value="F:maleylacetoacetate isomerase activity"/>
    <property type="evidence" value="ECO:0007669"/>
    <property type="project" value="TreeGrafter"/>
</dbReference>
<evidence type="ECO:0000313" key="2">
    <source>
        <dbReference type="EMBL" id="MBP0492520.1"/>
    </source>
</evidence>
<dbReference type="InterPro" id="IPR036282">
    <property type="entry name" value="Glutathione-S-Trfase_C_sf"/>
</dbReference>
<dbReference type="AlphaFoldDB" id="A0A940S523"/>
<dbReference type="RefSeq" id="WP_209372117.1">
    <property type="nucleotide sequence ID" value="NZ_JAGIZA010000003.1"/>
</dbReference>